<gene>
    <name evidence="2" type="ORF">D7X12_11205</name>
</gene>
<dbReference type="SUPFAM" id="SSF48371">
    <property type="entry name" value="ARM repeat"/>
    <property type="match status" value="1"/>
</dbReference>
<dbReference type="RefSeq" id="WP_120625263.1">
    <property type="nucleotide sequence ID" value="NZ_RAWG01000054.1"/>
</dbReference>
<dbReference type="InterPro" id="IPR042236">
    <property type="entry name" value="PI3K_accessory_sf"/>
</dbReference>
<dbReference type="InterPro" id="IPR018568">
    <property type="entry name" value="DUF2019"/>
</dbReference>
<sequence length="125" mass="13519">MKRESLKQASVPELAAAYAQAAALHGQASIEGAHRVANAQYKKLMAAWRALRNGGADGRAALTVLLQDSNPHVRLWAASHVLEFAPGVAEAELEQLAHGPPSVVRLDAEMTLREWRAGNLKFTED</sequence>
<accession>A0A3A8NKV1</accession>
<dbReference type="OrthoDB" id="5515589at2"/>
<organism evidence="2 3">
    <name type="scientific">Corallococcus sicarius</name>
    <dbReference type="NCBI Taxonomy" id="2316726"/>
    <lineage>
        <taxon>Bacteria</taxon>
        <taxon>Pseudomonadati</taxon>
        <taxon>Myxococcota</taxon>
        <taxon>Myxococcia</taxon>
        <taxon>Myxococcales</taxon>
        <taxon>Cystobacterineae</taxon>
        <taxon>Myxococcaceae</taxon>
        <taxon>Corallococcus</taxon>
    </lineage>
</organism>
<name>A0A3A8NKV1_9BACT</name>
<proteinExistence type="predicted"/>
<dbReference type="AlphaFoldDB" id="A0A3A8NKV1"/>
<comment type="caution">
    <text evidence="2">The sequence shown here is derived from an EMBL/GenBank/DDBJ whole genome shotgun (WGS) entry which is preliminary data.</text>
</comment>
<evidence type="ECO:0000259" key="1">
    <source>
        <dbReference type="Pfam" id="PF09450"/>
    </source>
</evidence>
<dbReference type="EMBL" id="RAWG01000054">
    <property type="protein sequence ID" value="RKH44179.1"/>
    <property type="molecule type" value="Genomic_DNA"/>
</dbReference>
<evidence type="ECO:0000313" key="3">
    <source>
        <dbReference type="Proteomes" id="UP000273405"/>
    </source>
</evidence>
<keyword evidence="3" id="KW-1185">Reference proteome</keyword>
<dbReference type="Pfam" id="PF09450">
    <property type="entry name" value="DUF2019"/>
    <property type="match status" value="1"/>
</dbReference>
<reference evidence="3" key="1">
    <citation type="submission" date="2018-09" db="EMBL/GenBank/DDBJ databases">
        <authorList>
            <person name="Livingstone P.G."/>
            <person name="Whitworth D.E."/>
        </authorList>
    </citation>
    <scope>NUCLEOTIDE SEQUENCE [LARGE SCALE GENOMIC DNA]</scope>
    <source>
        <strain evidence="3">CA040B</strain>
    </source>
</reference>
<dbReference type="Proteomes" id="UP000273405">
    <property type="component" value="Unassembled WGS sequence"/>
</dbReference>
<dbReference type="Gene3D" id="1.25.40.70">
    <property type="entry name" value="Phosphatidylinositol 3-kinase, accessory domain (PIK)"/>
    <property type="match status" value="1"/>
</dbReference>
<feature type="domain" description="DUF2019" evidence="1">
    <location>
        <begin position="14"/>
        <end position="113"/>
    </location>
</feature>
<dbReference type="InterPro" id="IPR016024">
    <property type="entry name" value="ARM-type_fold"/>
</dbReference>
<evidence type="ECO:0000313" key="2">
    <source>
        <dbReference type="EMBL" id="RKH44179.1"/>
    </source>
</evidence>
<protein>
    <submittedName>
        <fullName evidence="2">DUF2019 domain-containing protein</fullName>
    </submittedName>
</protein>